<evidence type="ECO:0000256" key="1">
    <source>
        <dbReference type="ARBA" id="ARBA00006975"/>
    </source>
</evidence>
<dbReference type="GO" id="GO:0051082">
    <property type="term" value="F:unfolded protein binding"/>
    <property type="evidence" value="ECO:0007669"/>
    <property type="project" value="TreeGrafter"/>
</dbReference>
<dbReference type="SUPFAM" id="SSF50129">
    <property type="entry name" value="GroES-like"/>
    <property type="match status" value="1"/>
</dbReference>
<comment type="caution">
    <text evidence="5">The sequence shown here is derived from an EMBL/GenBank/DDBJ whole genome shotgun (WGS) entry which is preliminary data.</text>
</comment>
<dbReference type="GO" id="GO:0046872">
    <property type="term" value="F:metal ion binding"/>
    <property type="evidence" value="ECO:0007669"/>
    <property type="project" value="TreeGrafter"/>
</dbReference>
<organism evidence="5 6">
    <name type="scientific">Hanamia caeni</name>
    <dbReference type="NCBI Taxonomy" id="2294116"/>
    <lineage>
        <taxon>Bacteria</taxon>
        <taxon>Pseudomonadati</taxon>
        <taxon>Bacteroidota</taxon>
        <taxon>Chitinophagia</taxon>
        <taxon>Chitinophagales</taxon>
        <taxon>Chitinophagaceae</taxon>
        <taxon>Hanamia</taxon>
    </lineage>
</organism>
<dbReference type="InterPro" id="IPR020818">
    <property type="entry name" value="Chaperonin_GroES"/>
</dbReference>
<dbReference type="FunFam" id="2.30.33.40:FF:000001">
    <property type="entry name" value="10 kDa chaperonin"/>
    <property type="match status" value="1"/>
</dbReference>
<dbReference type="PANTHER" id="PTHR10772:SF58">
    <property type="entry name" value="CO-CHAPERONIN GROES"/>
    <property type="match status" value="1"/>
</dbReference>
<dbReference type="CDD" id="cd00320">
    <property type="entry name" value="cpn10"/>
    <property type="match status" value="1"/>
</dbReference>
<dbReference type="PRINTS" id="PR00297">
    <property type="entry name" value="CHAPERONIN10"/>
</dbReference>
<dbReference type="GO" id="GO:0005737">
    <property type="term" value="C:cytoplasm"/>
    <property type="evidence" value="ECO:0007669"/>
    <property type="project" value="UniProtKB-SubCell"/>
</dbReference>
<dbReference type="NCBIfam" id="NF001533">
    <property type="entry name" value="PRK00364.2-4"/>
    <property type="match status" value="1"/>
</dbReference>
<evidence type="ECO:0000256" key="2">
    <source>
        <dbReference type="ARBA" id="ARBA00023186"/>
    </source>
</evidence>
<accession>A0A3M9N7R5</accession>
<dbReference type="HAMAP" id="MF_00580">
    <property type="entry name" value="CH10"/>
    <property type="match status" value="1"/>
</dbReference>
<dbReference type="EMBL" id="RJJR01000016">
    <property type="protein sequence ID" value="RNI33781.1"/>
    <property type="molecule type" value="Genomic_DNA"/>
</dbReference>
<proteinExistence type="inferred from homology"/>
<dbReference type="SMART" id="SM00883">
    <property type="entry name" value="Cpn10"/>
    <property type="match status" value="1"/>
</dbReference>
<sequence>MAKQNFELFDDRVLVKPNAAEEKTAGGIIIPDTAKEKPQKGTVVAVGKGKYAEQTGNLIPLQIKEGDTVMYGKYGGTEISIEGEDYLIMRASDILMKIS</sequence>
<dbReference type="InterPro" id="IPR011032">
    <property type="entry name" value="GroES-like_sf"/>
</dbReference>
<reference evidence="5 6" key="1">
    <citation type="submission" date="2018-11" db="EMBL/GenBank/DDBJ databases">
        <title>Draft genome sequence of Ferruginibacter sp. BO-59.</title>
        <authorList>
            <person name="Im W.T."/>
        </authorList>
    </citation>
    <scope>NUCLEOTIDE SEQUENCE [LARGE SCALE GENOMIC DNA]</scope>
    <source>
        <strain evidence="5 6">BO-59</strain>
    </source>
</reference>
<comment type="subunit">
    <text evidence="3">Heptamer of 7 subunits arranged in a ring. Interacts with the chaperonin GroEL.</text>
</comment>
<evidence type="ECO:0000256" key="3">
    <source>
        <dbReference type="HAMAP-Rule" id="MF_00580"/>
    </source>
</evidence>
<evidence type="ECO:0000313" key="6">
    <source>
        <dbReference type="Proteomes" id="UP000267223"/>
    </source>
</evidence>
<dbReference type="Gene3D" id="2.30.33.40">
    <property type="entry name" value="GroES chaperonin"/>
    <property type="match status" value="1"/>
</dbReference>
<dbReference type="Pfam" id="PF00166">
    <property type="entry name" value="Cpn10"/>
    <property type="match status" value="1"/>
</dbReference>
<comment type="subcellular location">
    <subcellularLocation>
        <location evidence="3">Cytoplasm</location>
    </subcellularLocation>
</comment>
<dbReference type="Proteomes" id="UP000267223">
    <property type="component" value="Unassembled WGS sequence"/>
</dbReference>
<evidence type="ECO:0000313" key="5">
    <source>
        <dbReference type="EMBL" id="RNI33781.1"/>
    </source>
</evidence>
<dbReference type="InterPro" id="IPR037124">
    <property type="entry name" value="Chaperonin_GroES_sf"/>
</dbReference>
<evidence type="ECO:0000256" key="4">
    <source>
        <dbReference type="RuleBase" id="RU000535"/>
    </source>
</evidence>
<comment type="similarity">
    <text evidence="1 3 4">Belongs to the GroES chaperonin family.</text>
</comment>
<keyword evidence="6" id="KW-1185">Reference proteome</keyword>
<dbReference type="NCBIfam" id="NF001531">
    <property type="entry name" value="PRK00364.2-2"/>
    <property type="match status" value="1"/>
</dbReference>
<dbReference type="OrthoDB" id="9806791at2"/>
<dbReference type="PANTHER" id="PTHR10772">
    <property type="entry name" value="10 KDA HEAT SHOCK PROTEIN"/>
    <property type="match status" value="1"/>
</dbReference>
<dbReference type="GO" id="GO:0051087">
    <property type="term" value="F:protein-folding chaperone binding"/>
    <property type="evidence" value="ECO:0007669"/>
    <property type="project" value="TreeGrafter"/>
</dbReference>
<gene>
    <name evidence="3" type="primary">groES</name>
    <name evidence="3" type="synonym">groS</name>
    <name evidence="5" type="ORF">EFY79_17470</name>
</gene>
<keyword evidence="2 3" id="KW-0143">Chaperone</keyword>
<comment type="function">
    <text evidence="3 4">Together with the chaperonin GroEL, plays an essential role in assisting protein folding. The GroEL-GroES system forms a nano-cage that allows encapsulation of the non-native substrate proteins and provides a physical environment optimized to promote and accelerate protein folding. GroES binds to the apical surface of the GroEL ring, thereby capping the opening of the GroEL channel.</text>
</comment>
<name>A0A3M9N7R5_9BACT</name>
<protein>
    <recommendedName>
        <fullName evidence="3">Co-chaperonin GroES</fullName>
    </recommendedName>
    <alternativeName>
        <fullName evidence="3">10 kDa chaperonin</fullName>
    </alternativeName>
    <alternativeName>
        <fullName evidence="3">Chaperonin-10</fullName>
        <shortName evidence="3">Cpn10</shortName>
    </alternativeName>
</protein>
<dbReference type="GO" id="GO:0005524">
    <property type="term" value="F:ATP binding"/>
    <property type="evidence" value="ECO:0007669"/>
    <property type="project" value="InterPro"/>
</dbReference>
<keyword evidence="3" id="KW-0963">Cytoplasm</keyword>
<dbReference type="AlphaFoldDB" id="A0A3M9N7R5"/>
<dbReference type="RefSeq" id="WP_123122038.1">
    <property type="nucleotide sequence ID" value="NZ_RJJR01000016.1"/>
</dbReference>
<dbReference type="GO" id="GO:0044183">
    <property type="term" value="F:protein folding chaperone"/>
    <property type="evidence" value="ECO:0007669"/>
    <property type="project" value="InterPro"/>
</dbReference>